<evidence type="ECO:0000313" key="2">
    <source>
        <dbReference type="Proteomes" id="UP001165287"/>
    </source>
</evidence>
<dbReference type="RefSeq" id="WP_224139973.1">
    <property type="nucleotide sequence ID" value="NZ_JAIQUM010000036.1"/>
</dbReference>
<accession>A0ABS7UUD2</accession>
<comment type="caution">
    <text evidence="1">The sequence shown here is derived from an EMBL/GenBank/DDBJ whole genome shotgun (WGS) entry which is preliminary data.</text>
</comment>
<dbReference type="EMBL" id="JAIQUM010000036">
    <property type="protein sequence ID" value="MBZ5751649.1"/>
    <property type="molecule type" value="Genomic_DNA"/>
</dbReference>
<organism evidence="1 2">
    <name type="scientific">Metabacillus rhizolycopersici</name>
    <dbReference type="NCBI Taxonomy" id="2875709"/>
    <lineage>
        <taxon>Bacteria</taxon>
        <taxon>Bacillati</taxon>
        <taxon>Bacillota</taxon>
        <taxon>Bacilli</taxon>
        <taxon>Bacillales</taxon>
        <taxon>Bacillaceae</taxon>
        <taxon>Metabacillus</taxon>
    </lineage>
</organism>
<dbReference type="InterPro" id="IPR025432">
    <property type="entry name" value="YhfH-like"/>
</dbReference>
<dbReference type="Pfam" id="PF14149">
    <property type="entry name" value="YhfH"/>
    <property type="match status" value="1"/>
</dbReference>
<keyword evidence="2" id="KW-1185">Reference proteome</keyword>
<name>A0ABS7UUD2_9BACI</name>
<sequence length="45" mass="5231">MLTTKPMDFFRTLPPKQCSDCGDPIEEQAESYLMECDRCLSKKED</sequence>
<evidence type="ECO:0000313" key="1">
    <source>
        <dbReference type="EMBL" id="MBZ5751649.1"/>
    </source>
</evidence>
<protein>
    <submittedName>
        <fullName evidence="1">YhfH family protein</fullName>
    </submittedName>
</protein>
<reference evidence="1" key="1">
    <citation type="submission" date="2024-05" db="EMBL/GenBank/DDBJ databases">
        <title>Metabacillus sp. nov., isolated from the rhizosphere soil of tomato plants.</title>
        <authorList>
            <person name="Ma R."/>
        </authorList>
    </citation>
    <scope>NUCLEOTIDE SEQUENCE</scope>
    <source>
        <strain evidence="1">DBTR6</strain>
    </source>
</reference>
<dbReference type="Proteomes" id="UP001165287">
    <property type="component" value="Unassembled WGS sequence"/>
</dbReference>
<proteinExistence type="predicted"/>
<gene>
    <name evidence="1" type="ORF">K9V48_15695</name>
</gene>